<feature type="binding site" evidence="4">
    <location>
        <position position="106"/>
    </location>
    <ligand>
        <name>Zn(2+)</name>
        <dbReference type="ChEBI" id="CHEBI:29105"/>
        <label>1</label>
    </ligand>
</feature>
<keyword evidence="1 4" id="KW-0479">Metal-binding</keyword>
<evidence type="ECO:0000256" key="3">
    <source>
        <dbReference type="PIRSR" id="PIRSR623088-1"/>
    </source>
</evidence>
<keyword evidence="8" id="KW-1185">Reference proteome</keyword>
<dbReference type="PROSITE" id="PS00126">
    <property type="entry name" value="PDEASE_I_1"/>
    <property type="match status" value="1"/>
</dbReference>
<evidence type="ECO:0000313" key="8">
    <source>
        <dbReference type="Proteomes" id="UP000093000"/>
    </source>
</evidence>
<evidence type="ECO:0000256" key="2">
    <source>
        <dbReference type="ARBA" id="ARBA00022801"/>
    </source>
</evidence>
<dbReference type="PROSITE" id="PS51845">
    <property type="entry name" value="PDEASE_I_2"/>
    <property type="match status" value="1"/>
</dbReference>
<feature type="domain" description="PDEase" evidence="6">
    <location>
        <begin position="1"/>
        <end position="362"/>
    </location>
</feature>
<dbReference type="Proteomes" id="UP000093000">
    <property type="component" value="Unassembled WGS sequence"/>
</dbReference>
<proteinExistence type="predicted"/>
<dbReference type="GO" id="GO:0004114">
    <property type="term" value="F:3',5'-cyclic-nucleotide phosphodiesterase activity"/>
    <property type="evidence" value="ECO:0007669"/>
    <property type="project" value="InterPro"/>
</dbReference>
<evidence type="ECO:0000256" key="4">
    <source>
        <dbReference type="PIRSR" id="PIRSR623088-3"/>
    </source>
</evidence>
<dbReference type="EMBL" id="LUGH01002410">
    <property type="protein sequence ID" value="OBZ80213.1"/>
    <property type="molecule type" value="Genomic_DNA"/>
</dbReference>
<organism evidence="7 8">
    <name type="scientific">Choanephora cucurbitarum</name>
    <dbReference type="NCBI Taxonomy" id="101091"/>
    <lineage>
        <taxon>Eukaryota</taxon>
        <taxon>Fungi</taxon>
        <taxon>Fungi incertae sedis</taxon>
        <taxon>Mucoromycota</taxon>
        <taxon>Mucoromycotina</taxon>
        <taxon>Mucoromycetes</taxon>
        <taxon>Mucorales</taxon>
        <taxon>Mucorineae</taxon>
        <taxon>Choanephoraceae</taxon>
        <taxon>Choanephoroideae</taxon>
        <taxon>Choanephora</taxon>
    </lineage>
</organism>
<dbReference type="InterPro" id="IPR002073">
    <property type="entry name" value="PDEase_catalytic_dom"/>
</dbReference>
<dbReference type="AlphaFoldDB" id="A0A1C7MTP8"/>
<protein>
    <submittedName>
        <fullName evidence="7">Putative 3',5'-cyclic phosphodiesterase pde-4</fullName>
    </submittedName>
</protein>
<evidence type="ECO:0000256" key="5">
    <source>
        <dbReference type="SAM" id="MobiDB-lite"/>
    </source>
</evidence>
<gene>
    <name evidence="7" type="primary">pde-4</name>
    <name evidence="7" type="ORF">A0J61_11738</name>
</gene>
<feature type="non-terminal residue" evidence="7">
    <location>
        <position position="389"/>
    </location>
</feature>
<dbReference type="SUPFAM" id="SSF109604">
    <property type="entry name" value="HD-domain/PDEase-like"/>
    <property type="match status" value="1"/>
</dbReference>
<dbReference type="PRINTS" id="PR00387">
    <property type="entry name" value="PDIESTERASE1"/>
</dbReference>
<dbReference type="STRING" id="101091.A0A1C7MTP8"/>
<feature type="binding site" evidence="4">
    <location>
        <position position="268"/>
    </location>
    <ligand>
        <name>Zn(2+)</name>
        <dbReference type="ChEBI" id="CHEBI:29105"/>
        <label>1</label>
    </ligand>
</feature>
<feature type="binding site" evidence="4">
    <location>
        <position position="70"/>
    </location>
    <ligand>
        <name>Zn(2+)</name>
        <dbReference type="ChEBI" id="CHEBI:29105"/>
        <label>1</label>
    </ligand>
</feature>
<dbReference type="InterPro" id="IPR003607">
    <property type="entry name" value="HD/PDEase_dom"/>
</dbReference>
<evidence type="ECO:0000313" key="7">
    <source>
        <dbReference type="EMBL" id="OBZ80213.1"/>
    </source>
</evidence>
<feature type="active site" description="Proton donor" evidence="3">
    <location>
        <position position="66"/>
    </location>
</feature>
<feature type="binding site" evidence="4">
    <location>
        <position position="107"/>
    </location>
    <ligand>
        <name>Zn(2+)</name>
        <dbReference type="ChEBI" id="CHEBI:29105"/>
        <label>1</label>
    </ligand>
</feature>
<dbReference type="SMART" id="SM00471">
    <property type="entry name" value="HDc"/>
    <property type="match status" value="1"/>
</dbReference>
<dbReference type="InterPro" id="IPR023088">
    <property type="entry name" value="PDEase"/>
</dbReference>
<evidence type="ECO:0000256" key="1">
    <source>
        <dbReference type="ARBA" id="ARBA00022723"/>
    </source>
</evidence>
<dbReference type="Gene3D" id="1.10.1300.10">
    <property type="entry name" value="3'5'-cyclic nucleotide phosphodiesterase, catalytic domain"/>
    <property type="match status" value="1"/>
</dbReference>
<dbReference type="InterPro" id="IPR023174">
    <property type="entry name" value="PDEase_CS"/>
</dbReference>
<dbReference type="PANTHER" id="PTHR11347">
    <property type="entry name" value="CYCLIC NUCLEOTIDE PHOSPHODIESTERASE"/>
    <property type="match status" value="1"/>
</dbReference>
<keyword evidence="2" id="KW-0378">Hydrolase</keyword>
<name>A0A1C7MTP8_9FUNG</name>
<dbReference type="InParanoid" id="A0A1C7MTP8"/>
<accession>A0A1C7MTP8</accession>
<comment type="caution">
    <text evidence="7">The sequence shown here is derived from an EMBL/GenBank/DDBJ whole genome shotgun (WGS) entry which is preliminary data.</text>
</comment>
<dbReference type="OrthoDB" id="546632at2759"/>
<reference evidence="7 8" key="1">
    <citation type="submission" date="2016-03" db="EMBL/GenBank/DDBJ databases">
        <title>Choanephora cucurbitarum.</title>
        <authorList>
            <person name="Min B."/>
            <person name="Park H."/>
            <person name="Park J.-H."/>
            <person name="Shin H.-D."/>
            <person name="Choi I.-G."/>
        </authorList>
    </citation>
    <scope>NUCLEOTIDE SEQUENCE [LARGE SCALE GENOMIC DNA]</scope>
    <source>
        <strain evidence="7 8">KUS-F28377</strain>
    </source>
</reference>
<evidence type="ECO:0000259" key="6">
    <source>
        <dbReference type="PROSITE" id="PS51845"/>
    </source>
</evidence>
<sequence>MLKIVKQPYRYSLDYSLLNKQRAEVYGYIAGIFKKMGVNRTLGITTSEFLDFLIDVEKGYQDNPYHSFYHAVDVTMVLYHLLVLYDMSKYLNQFDLAMLMLAGICHDIGHPGNNNQFEISCETEKAKRFSNLSVLESYSAVMTLDLFDKHDFLRNIETRSKKISKENVYMTKDSFSSGVVKMILATDMFCHFTLRDNITALKDKIDHHHHHENQLKPLFDHKEDPYVYFKEHYFNSETPNSVFENDEDADLNQEQRLMMCNILIHAADISNPCRPWNVYQQLSRLVCLEFFRQGDVERELGLPVSPQMDRNKANPSKVNVGFIDFIVRPYFESLCQLFPKAEELVDRCDQNREEWVQLSWEEAPDPNNTNIPSAKESLGGDIEEEIKQM</sequence>
<feature type="binding site" evidence="4">
    <location>
        <position position="107"/>
    </location>
    <ligand>
        <name>Zn(2+)</name>
        <dbReference type="ChEBI" id="CHEBI:29105"/>
        <label>2</label>
    </ligand>
</feature>
<dbReference type="InterPro" id="IPR036971">
    <property type="entry name" value="PDEase_catalytic_dom_sf"/>
</dbReference>
<dbReference type="Pfam" id="PF00233">
    <property type="entry name" value="PDEase_I"/>
    <property type="match status" value="1"/>
</dbReference>
<dbReference type="GO" id="GO:0046872">
    <property type="term" value="F:metal ion binding"/>
    <property type="evidence" value="ECO:0007669"/>
    <property type="project" value="UniProtKB-KW"/>
</dbReference>
<feature type="region of interest" description="Disordered" evidence="5">
    <location>
        <begin position="362"/>
        <end position="389"/>
    </location>
</feature>
<dbReference type="GO" id="GO:0007165">
    <property type="term" value="P:signal transduction"/>
    <property type="evidence" value="ECO:0007669"/>
    <property type="project" value="InterPro"/>
</dbReference>
<dbReference type="CDD" id="cd00077">
    <property type="entry name" value="HDc"/>
    <property type="match status" value="1"/>
</dbReference>